<protein>
    <submittedName>
        <fullName evidence="1">Uncharacterized protein</fullName>
    </submittedName>
</protein>
<sequence>MIPPDVTWKTCCWSRETTSAHQIISNLCHLKLSVTAVSSMYN</sequence>
<proteinExistence type="predicted"/>
<name>A0A0A9F6Z5_ARUDO</name>
<dbReference type="AlphaFoldDB" id="A0A0A9F6Z5"/>
<organism evidence="1">
    <name type="scientific">Arundo donax</name>
    <name type="common">Giant reed</name>
    <name type="synonym">Donax arundinaceus</name>
    <dbReference type="NCBI Taxonomy" id="35708"/>
    <lineage>
        <taxon>Eukaryota</taxon>
        <taxon>Viridiplantae</taxon>
        <taxon>Streptophyta</taxon>
        <taxon>Embryophyta</taxon>
        <taxon>Tracheophyta</taxon>
        <taxon>Spermatophyta</taxon>
        <taxon>Magnoliopsida</taxon>
        <taxon>Liliopsida</taxon>
        <taxon>Poales</taxon>
        <taxon>Poaceae</taxon>
        <taxon>PACMAD clade</taxon>
        <taxon>Arundinoideae</taxon>
        <taxon>Arundineae</taxon>
        <taxon>Arundo</taxon>
    </lineage>
</organism>
<dbReference type="EMBL" id="GBRH01189086">
    <property type="protein sequence ID" value="JAE08810.1"/>
    <property type="molecule type" value="Transcribed_RNA"/>
</dbReference>
<evidence type="ECO:0000313" key="1">
    <source>
        <dbReference type="EMBL" id="JAE08810.1"/>
    </source>
</evidence>
<accession>A0A0A9F6Z5</accession>
<reference evidence="1" key="1">
    <citation type="submission" date="2014-09" db="EMBL/GenBank/DDBJ databases">
        <authorList>
            <person name="Magalhaes I.L.F."/>
            <person name="Oliveira U."/>
            <person name="Santos F.R."/>
            <person name="Vidigal T.H.D.A."/>
            <person name="Brescovit A.D."/>
            <person name="Santos A.J."/>
        </authorList>
    </citation>
    <scope>NUCLEOTIDE SEQUENCE</scope>
    <source>
        <tissue evidence="1">Shoot tissue taken approximately 20 cm above the soil surface</tissue>
    </source>
</reference>
<reference evidence="1" key="2">
    <citation type="journal article" date="2015" name="Data Brief">
        <title>Shoot transcriptome of the giant reed, Arundo donax.</title>
        <authorList>
            <person name="Barrero R.A."/>
            <person name="Guerrero F.D."/>
            <person name="Moolhuijzen P."/>
            <person name="Goolsby J.A."/>
            <person name="Tidwell J."/>
            <person name="Bellgard S.E."/>
            <person name="Bellgard M.I."/>
        </authorList>
    </citation>
    <scope>NUCLEOTIDE SEQUENCE</scope>
    <source>
        <tissue evidence="1">Shoot tissue taken approximately 20 cm above the soil surface</tissue>
    </source>
</reference>